<dbReference type="PROSITE" id="PS50112">
    <property type="entry name" value="PAS"/>
    <property type="match status" value="1"/>
</dbReference>
<sequence>MAAHEIEIILNRQLADCLSIPVFITDIAGNLIFYNEPAEDILGSRFGDTGEMKVEVWSTIFKPLDEQKKPLAPEGLPLVQTLSDQLPHHKTFWIESLKGKIEKISVTSYPIIGRMGKFLGAVAIFWETKEQ</sequence>
<accession>A0ABW5B7R3</accession>
<evidence type="ECO:0000313" key="2">
    <source>
        <dbReference type="EMBL" id="MFD2200988.1"/>
    </source>
</evidence>
<evidence type="ECO:0000313" key="3">
    <source>
        <dbReference type="Proteomes" id="UP001597414"/>
    </source>
</evidence>
<dbReference type="Proteomes" id="UP001597414">
    <property type="component" value="Unassembled WGS sequence"/>
</dbReference>
<proteinExistence type="predicted"/>
<dbReference type="SUPFAM" id="SSF55785">
    <property type="entry name" value="PYP-like sensor domain (PAS domain)"/>
    <property type="match status" value="1"/>
</dbReference>
<organism evidence="2 3">
    <name type="scientific">Shivajiella indica</name>
    <dbReference type="NCBI Taxonomy" id="872115"/>
    <lineage>
        <taxon>Bacteria</taxon>
        <taxon>Pseudomonadati</taxon>
        <taxon>Bacteroidota</taxon>
        <taxon>Cytophagia</taxon>
        <taxon>Cytophagales</taxon>
        <taxon>Cyclobacteriaceae</taxon>
        <taxon>Shivajiella</taxon>
    </lineage>
</organism>
<protein>
    <submittedName>
        <fullName evidence="2">PAS domain-containing protein</fullName>
    </submittedName>
</protein>
<dbReference type="Gene3D" id="3.30.450.20">
    <property type="entry name" value="PAS domain"/>
    <property type="match status" value="1"/>
</dbReference>
<dbReference type="RefSeq" id="WP_380800876.1">
    <property type="nucleotide sequence ID" value="NZ_JBHUIV010000010.1"/>
</dbReference>
<comment type="caution">
    <text evidence="2">The sequence shown here is derived from an EMBL/GenBank/DDBJ whole genome shotgun (WGS) entry which is preliminary data.</text>
</comment>
<dbReference type="InterPro" id="IPR000014">
    <property type="entry name" value="PAS"/>
</dbReference>
<feature type="domain" description="PAS" evidence="1">
    <location>
        <begin position="12"/>
        <end position="43"/>
    </location>
</feature>
<dbReference type="Pfam" id="PF13188">
    <property type="entry name" value="PAS_8"/>
    <property type="match status" value="1"/>
</dbReference>
<name>A0ABW5B7R3_9BACT</name>
<gene>
    <name evidence="2" type="ORF">ACFSKV_05375</name>
</gene>
<reference evidence="3" key="1">
    <citation type="journal article" date="2019" name="Int. J. Syst. Evol. Microbiol.">
        <title>The Global Catalogue of Microorganisms (GCM) 10K type strain sequencing project: providing services to taxonomists for standard genome sequencing and annotation.</title>
        <authorList>
            <consortium name="The Broad Institute Genomics Platform"/>
            <consortium name="The Broad Institute Genome Sequencing Center for Infectious Disease"/>
            <person name="Wu L."/>
            <person name="Ma J."/>
        </authorList>
    </citation>
    <scope>NUCLEOTIDE SEQUENCE [LARGE SCALE GENOMIC DNA]</scope>
    <source>
        <strain evidence="3">KCTC 19812</strain>
    </source>
</reference>
<evidence type="ECO:0000259" key="1">
    <source>
        <dbReference type="PROSITE" id="PS50112"/>
    </source>
</evidence>
<keyword evidence="3" id="KW-1185">Reference proteome</keyword>
<dbReference type="InterPro" id="IPR035965">
    <property type="entry name" value="PAS-like_dom_sf"/>
</dbReference>
<dbReference type="EMBL" id="JBHUIV010000010">
    <property type="protein sequence ID" value="MFD2200988.1"/>
    <property type="molecule type" value="Genomic_DNA"/>
</dbReference>